<proteinExistence type="predicted"/>
<protein>
    <recommendedName>
        <fullName evidence="3">Methyltransferase domain-containing protein</fullName>
    </recommendedName>
</protein>
<dbReference type="Proteomes" id="UP000598032">
    <property type="component" value="Unassembled WGS sequence"/>
</dbReference>
<comment type="caution">
    <text evidence="1">The sequence shown here is derived from an EMBL/GenBank/DDBJ whole genome shotgun (WGS) entry which is preliminary data.</text>
</comment>
<dbReference type="PANTHER" id="PTHR43861">
    <property type="entry name" value="TRANS-ACONITATE 2-METHYLTRANSFERASE-RELATED"/>
    <property type="match status" value="1"/>
</dbReference>
<dbReference type="Pfam" id="PF13489">
    <property type="entry name" value="Methyltransf_23"/>
    <property type="match status" value="1"/>
</dbReference>
<keyword evidence="2" id="KW-1185">Reference proteome</keyword>
<dbReference type="Gene3D" id="3.40.50.150">
    <property type="entry name" value="Vaccinia Virus protein VP39"/>
    <property type="match status" value="1"/>
</dbReference>
<dbReference type="InterPro" id="IPR029063">
    <property type="entry name" value="SAM-dependent_MTases_sf"/>
</dbReference>
<accession>A0ABM8NRP7</accession>
<gene>
    <name evidence="1" type="ORF">LMG28140_03480</name>
</gene>
<name>A0ABM8NRP7_9BURK</name>
<sequence length="386" mass="43326">MSLTCNVCRATLTQPVYESPENHSITTMNTLVQGRTHVYFCDDCSHLQTDELPNLAEYYSTEYTINANSEDDDQVYKIIDGRPVFRADHQAAVLQSKLTLPEGCRILDYGCAKAPTLRKVLALHPGIEPYLFDLTDKYRTFWQQFPKPPHTAVGEPNREWDGTLDVVLSFYALEHVSDLDTAIRNIRRLLKPGGFFYFIVPNAYQNIADFIVADHINHFSETSIQVLLERLGFDQVSIDTSAHEAAYVVMARNAGVERAPSLPANSIIADLGKRAAEMSSYWKGIVEKIQHFEDALPEDARVAIYGAGFYANFIALSLRDVSRVGVFIDQNPHLQNTYLYDRPVIAPSALPGNTSHVIVGLNPRTAQFSINAIGVLQLRPIEFLFL</sequence>
<evidence type="ECO:0008006" key="3">
    <source>
        <dbReference type="Google" id="ProtNLM"/>
    </source>
</evidence>
<dbReference type="SUPFAM" id="SSF53335">
    <property type="entry name" value="S-adenosyl-L-methionine-dependent methyltransferases"/>
    <property type="match status" value="1"/>
</dbReference>
<organism evidence="1 2">
    <name type="scientific">Paraburkholderia metrosideri</name>
    <dbReference type="NCBI Taxonomy" id="580937"/>
    <lineage>
        <taxon>Bacteria</taxon>
        <taxon>Pseudomonadati</taxon>
        <taxon>Pseudomonadota</taxon>
        <taxon>Betaproteobacteria</taxon>
        <taxon>Burkholderiales</taxon>
        <taxon>Burkholderiaceae</taxon>
        <taxon>Paraburkholderia</taxon>
    </lineage>
</organism>
<evidence type="ECO:0000313" key="1">
    <source>
        <dbReference type="EMBL" id="CAD6540270.1"/>
    </source>
</evidence>
<dbReference type="EMBL" id="CAJHCP010000007">
    <property type="protein sequence ID" value="CAD6540270.1"/>
    <property type="molecule type" value="Genomic_DNA"/>
</dbReference>
<dbReference type="CDD" id="cd02440">
    <property type="entry name" value="AdoMet_MTases"/>
    <property type="match status" value="1"/>
</dbReference>
<reference evidence="1 2" key="1">
    <citation type="submission" date="2020-10" db="EMBL/GenBank/DDBJ databases">
        <authorList>
            <person name="Peeters C."/>
        </authorList>
    </citation>
    <scope>NUCLEOTIDE SEQUENCE [LARGE SCALE GENOMIC DNA]</scope>
    <source>
        <strain evidence="1 2">LMG 28140</strain>
    </source>
</reference>
<evidence type="ECO:0000313" key="2">
    <source>
        <dbReference type="Proteomes" id="UP000598032"/>
    </source>
</evidence>